<protein>
    <submittedName>
        <fullName evidence="1">Uncharacterized protein</fullName>
    </submittedName>
</protein>
<sequence>MQAWLPIVISPQVEQPRVHKGNITTACLDAGLIITCLVVLFMSKRDERRAKTLQLASDPSVDLDLEEGIDAKVKISDDT</sequence>
<accession>A0ACB8U9R7</accession>
<comment type="caution">
    <text evidence="1">The sequence shown here is derived from an EMBL/GenBank/DDBJ whole genome shotgun (WGS) entry which is preliminary data.</text>
</comment>
<dbReference type="EMBL" id="MU274906">
    <property type="protein sequence ID" value="KAI0090911.1"/>
    <property type="molecule type" value="Genomic_DNA"/>
</dbReference>
<name>A0ACB8U9R7_9APHY</name>
<proteinExistence type="predicted"/>
<dbReference type="Proteomes" id="UP001055072">
    <property type="component" value="Unassembled WGS sequence"/>
</dbReference>
<organism evidence="1 2">
    <name type="scientific">Irpex rosettiformis</name>
    <dbReference type="NCBI Taxonomy" id="378272"/>
    <lineage>
        <taxon>Eukaryota</taxon>
        <taxon>Fungi</taxon>
        <taxon>Dikarya</taxon>
        <taxon>Basidiomycota</taxon>
        <taxon>Agaricomycotina</taxon>
        <taxon>Agaricomycetes</taxon>
        <taxon>Polyporales</taxon>
        <taxon>Irpicaceae</taxon>
        <taxon>Irpex</taxon>
    </lineage>
</organism>
<gene>
    <name evidence="1" type="ORF">BDY19DRAFT_932372</name>
</gene>
<keyword evidence="2" id="KW-1185">Reference proteome</keyword>
<evidence type="ECO:0000313" key="1">
    <source>
        <dbReference type="EMBL" id="KAI0090911.1"/>
    </source>
</evidence>
<reference evidence="1" key="1">
    <citation type="journal article" date="2021" name="Environ. Microbiol.">
        <title>Gene family expansions and transcriptome signatures uncover fungal adaptations to wood decay.</title>
        <authorList>
            <person name="Hage H."/>
            <person name="Miyauchi S."/>
            <person name="Viragh M."/>
            <person name="Drula E."/>
            <person name="Min B."/>
            <person name="Chaduli D."/>
            <person name="Navarro D."/>
            <person name="Favel A."/>
            <person name="Norest M."/>
            <person name="Lesage-Meessen L."/>
            <person name="Balint B."/>
            <person name="Merenyi Z."/>
            <person name="de Eugenio L."/>
            <person name="Morin E."/>
            <person name="Martinez A.T."/>
            <person name="Baldrian P."/>
            <person name="Stursova M."/>
            <person name="Martinez M.J."/>
            <person name="Novotny C."/>
            <person name="Magnuson J.K."/>
            <person name="Spatafora J.W."/>
            <person name="Maurice S."/>
            <person name="Pangilinan J."/>
            <person name="Andreopoulos W."/>
            <person name="LaButti K."/>
            <person name="Hundley H."/>
            <person name="Na H."/>
            <person name="Kuo A."/>
            <person name="Barry K."/>
            <person name="Lipzen A."/>
            <person name="Henrissat B."/>
            <person name="Riley R."/>
            <person name="Ahrendt S."/>
            <person name="Nagy L.G."/>
            <person name="Grigoriev I.V."/>
            <person name="Martin F."/>
            <person name="Rosso M.N."/>
        </authorList>
    </citation>
    <scope>NUCLEOTIDE SEQUENCE</scope>
    <source>
        <strain evidence="1">CBS 384.51</strain>
    </source>
</reference>
<evidence type="ECO:0000313" key="2">
    <source>
        <dbReference type="Proteomes" id="UP001055072"/>
    </source>
</evidence>